<gene>
    <name evidence="1" type="ORF">BDN72DRAFT_861491</name>
</gene>
<protein>
    <submittedName>
        <fullName evidence="1">Uncharacterized protein</fullName>
    </submittedName>
</protein>
<evidence type="ECO:0000313" key="1">
    <source>
        <dbReference type="EMBL" id="TFK64304.1"/>
    </source>
</evidence>
<dbReference type="EMBL" id="ML208481">
    <property type="protein sequence ID" value="TFK64304.1"/>
    <property type="molecule type" value="Genomic_DNA"/>
</dbReference>
<proteinExistence type="predicted"/>
<dbReference type="Proteomes" id="UP000308600">
    <property type="component" value="Unassembled WGS sequence"/>
</dbReference>
<reference evidence="1 2" key="1">
    <citation type="journal article" date="2019" name="Nat. Ecol. Evol.">
        <title>Megaphylogeny resolves global patterns of mushroom evolution.</title>
        <authorList>
            <person name="Varga T."/>
            <person name="Krizsan K."/>
            <person name="Foldi C."/>
            <person name="Dima B."/>
            <person name="Sanchez-Garcia M."/>
            <person name="Sanchez-Ramirez S."/>
            <person name="Szollosi G.J."/>
            <person name="Szarkandi J.G."/>
            <person name="Papp V."/>
            <person name="Albert L."/>
            <person name="Andreopoulos W."/>
            <person name="Angelini C."/>
            <person name="Antonin V."/>
            <person name="Barry K.W."/>
            <person name="Bougher N.L."/>
            <person name="Buchanan P."/>
            <person name="Buyck B."/>
            <person name="Bense V."/>
            <person name="Catcheside P."/>
            <person name="Chovatia M."/>
            <person name="Cooper J."/>
            <person name="Damon W."/>
            <person name="Desjardin D."/>
            <person name="Finy P."/>
            <person name="Geml J."/>
            <person name="Haridas S."/>
            <person name="Hughes K."/>
            <person name="Justo A."/>
            <person name="Karasinski D."/>
            <person name="Kautmanova I."/>
            <person name="Kiss B."/>
            <person name="Kocsube S."/>
            <person name="Kotiranta H."/>
            <person name="LaButti K.M."/>
            <person name="Lechner B.E."/>
            <person name="Liimatainen K."/>
            <person name="Lipzen A."/>
            <person name="Lukacs Z."/>
            <person name="Mihaltcheva S."/>
            <person name="Morgado L.N."/>
            <person name="Niskanen T."/>
            <person name="Noordeloos M.E."/>
            <person name="Ohm R.A."/>
            <person name="Ortiz-Santana B."/>
            <person name="Ovrebo C."/>
            <person name="Racz N."/>
            <person name="Riley R."/>
            <person name="Savchenko A."/>
            <person name="Shiryaev A."/>
            <person name="Soop K."/>
            <person name="Spirin V."/>
            <person name="Szebenyi C."/>
            <person name="Tomsovsky M."/>
            <person name="Tulloss R.E."/>
            <person name="Uehling J."/>
            <person name="Grigoriev I.V."/>
            <person name="Vagvolgyi C."/>
            <person name="Papp T."/>
            <person name="Martin F.M."/>
            <person name="Miettinen O."/>
            <person name="Hibbett D.S."/>
            <person name="Nagy L.G."/>
        </authorList>
    </citation>
    <scope>NUCLEOTIDE SEQUENCE [LARGE SCALE GENOMIC DNA]</scope>
    <source>
        <strain evidence="1 2">NL-1719</strain>
    </source>
</reference>
<name>A0ACD3AG00_9AGAR</name>
<accession>A0ACD3AG00</accession>
<keyword evidence="2" id="KW-1185">Reference proteome</keyword>
<organism evidence="1 2">
    <name type="scientific">Pluteus cervinus</name>
    <dbReference type="NCBI Taxonomy" id="181527"/>
    <lineage>
        <taxon>Eukaryota</taxon>
        <taxon>Fungi</taxon>
        <taxon>Dikarya</taxon>
        <taxon>Basidiomycota</taxon>
        <taxon>Agaricomycotina</taxon>
        <taxon>Agaricomycetes</taxon>
        <taxon>Agaricomycetidae</taxon>
        <taxon>Agaricales</taxon>
        <taxon>Pluteineae</taxon>
        <taxon>Pluteaceae</taxon>
        <taxon>Pluteus</taxon>
    </lineage>
</organism>
<evidence type="ECO:0000313" key="2">
    <source>
        <dbReference type="Proteomes" id="UP000308600"/>
    </source>
</evidence>
<sequence length="2337" mass="263480">MTSRSAYSGGTRKLVLAFDVGTTFSGISYSVLDPGEVPEIKGVMKFPYQEIISGNFKVPSVIWYDAGGNVQAIGAGALRDGIEQEAEDGQWSKVEWYAILLCAAVCLPRRAVADLRRRFKLYLRPKYLGNDEISQFAERIPLPASKTIAEVLADFFSYLYQSAKAYIQEHQPSGLSLWSSIEPSIEFILSHPNGWEGAQQSQMRAAAIIAGLIPDTQGGRDRIHFVTEGEASLHFCISKGLMTEAIKDGGRVMIVDAGGGTIDISTYENLKDTEAYEEVASPQCILRGSVFVSQYAKKFLEEYFHDSSFSHDVPEMVKVFDKSTKLRFRRVQDAAFIKFGSSRDNDPAHNIRSGQLKLKGEVIATFFKASIDGIIGAILEHRQKHNISAVFLVGGFSASDWVFDRVQAALQNFNIELSRPDSHINKAVADGAVSFYLDRFVSARMSRYIYGMRVNVAFDPLNEEHASRKHKKYVNMTGDARLPDGFDIILSRGARVTETQEFKSPYWQEARSKDSFQKINDRVLCYKGSLDNPQWVDENKDDFEEMCTIQADISMAMKGITPRRGKDGQTYYILNYHVALLFGLTEFKAQLCWTENGVEKRLPMKDRTLLYLFEYQQRLNSLTCCTMTTRQPYSGTTRNLVLAFDVGTTFSGISYRFPYQELISGSCKVPSVIWYDGHGDVKAIGAGAIRDGIEQEAEDGEWSKIEWFKLHLRPKSLEKDEVAQFAEGMPPLPAGKSVAAVFADFLRYLYQSAQAYIEEHHPNGPFLWSTVQKRIRFILSHPNGWEGPQQSQMRQAAILAGLIPDTPEGKSRIHFVTEGEASLHFCISQGLMAEVIKDGERAMVVDAGGGTIDISAYEKQAGDKQAFNEITAPQCKLRGSVFVTQYARKYLEDHLSKSPYLCDVPDIVKSFDKTTKLRFRRTEDPAFIKFGTSRDNDLAHHIRSGGFAASDWLFHSVQVALKNSNIALSRPDNHINKAVADGAVSYYIDHFVTTRVAKFDFGTSMSTDYCPSQNDHVLRLRGKYIGMDGAERLPGAFSTILPKVDEKQEFRQPYMRLARTQDELLHIRDPILCYRGSLKSPSWVRDISGLPLDGFEKLCTIEAQIQRNSGAFSFQRGKDGQNYYRVNYEIILLFGLTEFQAQFCWKENRSSFGHIWRRLRVNPYSGAARNLILAFDVGTTFSGISYSVLDPGQVPETKGVMKFPYQELISGNFKVPSVIWYDADGNVKAIGAGANRDGIEQEAEDGQWTKVDWFKLHMRPKSLENDEVSQFAEGMPPLPPGKSITEVFADFFRYLYQSSQAYIEEHHPNGQSFWSSVQRSTQFVLSHPNGWEGPQQSQMRQAAIFAGLIPDTATGKSRIHFVTEGEASLHFCISQGLLTEVIKERERVMVVDAGGGTIDISTYEKRSGQKQAFNEVAPPQCKLRGSVFVTQYARKYLEMYLSKSSYLSDVPDIVKCFDRTTKLRFSRPEDPAFIKFGTSRDNDPAHNIRSGQLKLKGDEIATFFRSSIECITEAIIDHHRDYGIQAVFLVGGFAASDWLFQSVKAAVKSLNIVLSRPDSHINKAVADGAVSYYIDHFVATRVAKFDLGVNSCKLYCHWKSDHVMRSHERFTDLEGDVVLPDAFDILLPKGTHVNEKEEFRRTYTQMDRTLEALLQLREPILCYKGPLKNPRWVEEGFEEMCTIEAMISKSSKAITRHQDKDGRPYYRLSYEIILLFGLTEFKAQVCWTENGVEKRMFSIALNPKFITHRIRISLLYFVFQILHELRIIVDIFYEFPSRFSVVPTRCEISSARSSGHCTRRSRKKAFALCDLGSSRTMTTRPPYSGTTRSLVLAFDVGTTFSGICYSLLDPGQVPEIKDVIKFPYQDLISGNFKVPSVIWYDAAGNVKAIGAGAIGDEVEQEGEDGQWTKVECSKAYIEEHHPNGQSHWASVQGNIQFVLSHPNGWEGPQQARMREAAILAGLVPDTQKGKSRIHFVTEGEACLHFCISQGLMTGVIKDGERMMVVDAGGGTIDISTYEKQTVDKKAYSEVAAPQCKLRGSVFVTQYARKYLEKYLSKSPFLRDVPDIVKSFDRTTKPRFQRPEDPAFIKFGTARDNDPAHNIRSGRLKLNGVDIATFFQSSIECITKTILNHRRNHDIRAVFLVGGFAASDWLFHSVQDSLKNFDVVLSRPDGHLNKAVADARIAKFDFGVSASIIYNPWVDDHLQRAAQKYTDLEGDVRLPGHFSIILPKGMQVDEKQEFRESYTQLARSVDSLLRIQISILCHKGSLETPTWVGEDFEEMCTIEAMISRSSKAISIHKGQDGQPYHVLRFDVILLFGLTEFKAQFCWTENGVEKR</sequence>